<evidence type="ECO:0000256" key="7">
    <source>
        <dbReference type="PIRNR" id="PIRNR001013"/>
    </source>
</evidence>
<keyword evidence="4 7" id="KW-0964">Secreted</keyword>
<dbReference type="GO" id="GO:0016787">
    <property type="term" value="F:hydrolase activity"/>
    <property type="evidence" value="ECO:0007669"/>
    <property type="project" value="UniProtKB-KW"/>
</dbReference>
<sequence>MGKRKWIALVMSWILVVIGILTGCTVESNQTVISTDESVFSIEEDGIYSSKEDVALYIHTYGHLPSNYVTKQEAQEQGWDSREGNLWEVLPGKSIGGDHFGNYEGQLPEGHSYKECDIDFDGGYRNGKRIIYSDDGMIFYTEDHYNTFEQLY</sequence>
<feature type="active site" description="Proton donor" evidence="8">
    <location>
        <position position="144"/>
    </location>
</feature>
<dbReference type="InterPro" id="IPR001887">
    <property type="entry name" value="Barnase"/>
</dbReference>
<reference evidence="9" key="1">
    <citation type="submission" date="2020-10" db="EMBL/GenBank/DDBJ databases">
        <authorList>
            <person name="Gilroy R."/>
        </authorList>
    </citation>
    <scope>NUCLEOTIDE SEQUENCE</scope>
    <source>
        <strain evidence="9">ChiW13-3771</strain>
    </source>
</reference>
<keyword evidence="6 7" id="KW-0378">Hydrolase</keyword>
<dbReference type="EC" id="3.1.27.-" evidence="7"/>
<evidence type="ECO:0000256" key="8">
    <source>
        <dbReference type="PIRSR" id="PIRSR001013-1"/>
    </source>
</evidence>
<dbReference type="PROSITE" id="PS51257">
    <property type="entry name" value="PROKAR_LIPOPROTEIN"/>
    <property type="match status" value="1"/>
</dbReference>
<evidence type="ECO:0000313" key="10">
    <source>
        <dbReference type="Proteomes" id="UP000824201"/>
    </source>
</evidence>
<feature type="active site" description="Proton acceptor" evidence="8">
    <location>
        <position position="115"/>
    </location>
</feature>
<gene>
    <name evidence="9" type="ORF">IAC96_06795</name>
</gene>
<protein>
    <recommendedName>
        <fullName evidence="3 7">Ribonuclease</fullName>
        <ecNumber evidence="7">3.1.27.-</ecNumber>
    </recommendedName>
</protein>
<dbReference type="Pfam" id="PF00545">
    <property type="entry name" value="Ribonuclease"/>
    <property type="match status" value="1"/>
</dbReference>
<organism evidence="9 10">
    <name type="scientific">Candidatus Fimimorpha faecalis</name>
    <dbReference type="NCBI Taxonomy" id="2840824"/>
    <lineage>
        <taxon>Bacteria</taxon>
        <taxon>Bacillati</taxon>
        <taxon>Bacillota</taxon>
        <taxon>Clostridia</taxon>
        <taxon>Eubacteriales</taxon>
        <taxon>Candidatus Fimimorpha</taxon>
    </lineage>
</organism>
<dbReference type="InterPro" id="IPR000026">
    <property type="entry name" value="N1-like"/>
</dbReference>
<evidence type="ECO:0000256" key="3">
    <source>
        <dbReference type="ARBA" id="ARBA00022214"/>
    </source>
</evidence>
<evidence type="ECO:0000256" key="6">
    <source>
        <dbReference type="ARBA" id="ARBA00022801"/>
    </source>
</evidence>
<dbReference type="InterPro" id="IPR016191">
    <property type="entry name" value="Ribonuclease/ribotoxin"/>
</dbReference>
<dbReference type="AlphaFoldDB" id="A0A9D1EE02"/>
<comment type="similarity">
    <text evidence="2 7">Belongs to the ribonuclease N1/T1 family.</text>
</comment>
<dbReference type="InterPro" id="IPR053753">
    <property type="entry name" value="RNase_N1/T1-like_sf"/>
</dbReference>
<dbReference type="Proteomes" id="UP000824201">
    <property type="component" value="Unassembled WGS sequence"/>
</dbReference>
<dbReference type="EMBL" id="DVHN01000076">
    <property type="protein sequence ID" value="HIR88642.1"/>
    <property type="molecule type" value="Genomic_DNA"/>
</dbReference>
<dbReference type="PRINTS" id="PR00117">
    <property type="entry name" value="BARNASE"/>
</dbReference>
<evidence type="ECO:0000256" key="5">
    <source>
        <dbReference type="ARBA" id="ARBA00022722"/>
    </source>
</evidence>
<dbReference type="PIRSF" id="PIRSF001013">
    <property type="entry name" value="Barnase"/>
    <property type="match status" value="1"/>
</dbReference>
<keyword evidence="5 7" id="KW-0540">Nuclease</keyword>
<comment type="caution">
    <text evidence="9">The sequence shown here is derived from an EMBL/GenBank/DDBJ whole genome shotgun (WGS) entry which is preliminary data.</text>
</comment>
<dbReference type="Gene3D" id="3.40.20.20">
    <property type="match status" value="2"/>
</dbReference>
<evidence type="ECO:0000256" key="1">
    <source>
        <dbReference type="ARBA" id="ARBA00004613"/>
    </source>
</evidence>
<comment type="subcellular location">
    <subcellularLocation>
        <location evidence="1 7">Secreted</location>
    </subcellularLocation>
</comment>
<reference evidence="9" key="2">
    <citation type="journal article" date="2021" name="PeerJ">
        <title>Extensive microbial diversity within the chicken gut microbiome revealed by metagenomics and culture.</title>
        <authorList>
            <person name="Gilroy R."/>
            <person name="Ravi A."/>
            <person name="Getino M."/>
            <person name="Pursley I."/>
            <person name="Horton D.L."/>
            <person name="Alikhan N.F."/>
            <person name="Baker D."/>
            <person name="Gharbi K."/>
            <person name="Hall N."/>
            <person name="Watson M."/>
            <person name="Adriaenssens E.M."/>
            <person name="Foster-Nyarko E."/>
            <person name="Jarju S."/>
            <person name="Secka A."/>
            <person name="Antonio M."/>
            <person name="Oren A."/>
            <person name="Chaudhuri R.R."/>
            <person name="La Ragione R."/>
            <person name="Hildebrand F."/>
            <person name="Pallen M.J."/>
        </authorList>
    </citation>
    <scope>NUCLEOTIDE SEQUENCE</scope>
    <source>
        <strain evidence="9">ChiW13-3771</strain>
    </source>
</reference>
<dbReference type="GO" id="GO:0005576">
    <property type="term" value="C:extracellular region"/>
    <property type="evidence" value="ECO:0007669"/>
    <property type="project" value="UniProtKB-SubCell"/>
</dbReference>
<evidence type="ECO:0000256" key="4">
    <source>
        <dbReference type="ARBA" id="ARBA00022525"/>
    </source>
</evidence>
<dbReference type="SUPFAM" id="SSF53933">
    <property type="entry name" value="Microbial ribonucleases"/>
    <property type="match status" value="1"/>
</dbReference>
<keyword evidence="7" id="KW-0255">Endonuclease</keyword>
<evidence type="ECO:0000256" key="2">
    <source>
        <dbReference type="ARBA" id="ARBA00009006"/>
    </source>
</evidence>
<dbReference type="GO" id="GO:0004521">
    <property type="term" value="F:RNA endonuclease activity"/>
    <property type="evidence" value="ECO:0007669"/>
    <property type="project" value="UniProtKB-UniRule"/>
</dbReference>
<accession>A0A9D1EE02</accession>
<proteinExistence type="inferred from homology"/>
<dbReference type="GO" id="GO:0003723">
    <property type="term" value="F:RNA binding"/>
    <property type="evidence" value="ECO:0007669"/>
    <property type="project" value="UniProtKB-UniRule"/>
</dbReference>
<name>A0A9D1EE02_9FIRM</name>
<evidence type="ECO:0000313" key="9">
    <source>
        <dbReference type="EMBL" id="HIR88642.1"/>
    </source>
</evidence>